<dbReference type="EMBL" id="KB446557">
    <property type="protein sequence ID" value="EME84590.1"/>
    <property type="molecule type" value="Genomic_DNA"/>
</dbReference>
<feature type="compositionally biased region" description="Basic and acidic residues" evidence="1">
    <location>
        <begin position="195"/>
        <end position="204"/>
    </location>
</feature>
<evidence type="ECO:0000313" key="4">
    <source>
        <dbReference type="Proteomes" id="UP000016932"/>
    </source>
</evidence>
<dbReference type="Proteomes" id="UP000016932">
    <property type="component" value="Unassembled WGS sequence"/>
</dbReference>
<dbReference type="OrthoDB" id="5410752at2759"/>
<feature type="compositionally biased region" description="Basic and acidic residues" evidence="1">
    <location>
        <begin position="255"/>
        <end position="290"/>
    </location>
</feature>
<protein>
    <recommendedName>
        <fullName evidence="2">DUF8035 domain-containing protein</fullName>
    </recommendedName>
</protein>
<feature type="compositionally biased region" description="Basic and acidic residues" evidence="1">
    <location>
        <begin position="1"/>
        <end position="30"/>
    </location>
</feature>
<dbReference type="HOGENOM" id="CLU_021705_1_0_1"/>
<dbReference type="STRING" id="383855.M2Z443"/>
<evidence type="ECO:0000313" key="3">
    <source>
        <dbReference type="EMBL" id="EME84590.1"/>
    </source>
</evidence>
<feature type="region of interest" description="Disordered" evidence="1">
    <location>
        <begin position="558"/>
        <end position="603"/>
    </location>
</feature>
<feature type="compositionally biased region" description="Basic and acidic residues" evidence="1">
    <location>
        <begin position="404"/>
        <end position="417"/>
    </location>
</feature>
<dbReference type="AlphaFoldDB" id="M2Z443"/>
<dbReference type="GeneID" id="19335502"/>
<feature type="compositionally biased region" description="Basic and acidic residues" evidence="1">
    <location>
        <begin position="213"/>
        <end position="247"/>
    </location>
</feature>
<dbReference type="VEuPathDB" id="FungiDB:MYCFIDRAFT_195594"/>
<feature type="region of interest" description="Disordered" evidence="1">
    <location>
        <begin position="1"/>
        <end position="424"/>
    </location>
</feature>
<organism evidence="3 4">
    <name type="scientific">Pseudocercospora fijiensis (strain CIRAD86)</name>
    <name type="common">Black leaf streak disease fungus</name>
    <name type="synonym">Mycosphaerella fijiensis</name>
    <dbReference type="NCBI Taxonomy" id="383855"/>
    <lineage>
        <taxon>Eukaryota</taxon>
        <taxon>Fungi</taxon>
        <taxon>Dikarya</taxon>
        <taxon>Ascomycota</taxon>
        <taxon>Pezizomycotina</taxon>
        <taxon>Dothideomycetes</taxon>
        <taxon>Dothideomycetidae</taxon>
        <taxon>Mycosphaerellales</taxon>
        <taxon>Mycosphaerellaceae</taxon>
        <taxon>Pseudocercospora</taxon>
    </lineage>
</organism>
<dbReference type="PANTHER" id="PTHR45691">
    <property type="entry name" value="PROTEIN DIAPHANOUS"/>
    <property type="match status" value="1"/>
</dbReference>
<feature type="compositionally biased region" description="Basic and acidic residues" evidence="1">
    <location>
        <begin position="575"/>
        <end position="593"/>
    </location>
</feature>
<dbReference type="eggNOG" id="ENOG502SANM">
    <property type="taxonomic scope" value="Eukaryota"/>
</dbReference>
<feature type="compositionally biased region" description="Basic and acidic residues" evidence="1">
    <location>
        <begin position="106"/>
        <end position="133"/>
    </location>
</feature>
<feature type="compositionally biased region" description="Basic and acidic residues" evidence="1">
    <location>
        <begin position="142"/>
        <end position="184"/>
    </location>
</feature>
<feature type="compositionally biased region" description="Basic and acidic residues" evidence="1">
    <location>
        <begin position="321"/>
        <end position="351"/>
    </location>
</feature>
<keyword evidence="4" id="KW-1185">Reference proteome</keyword>
<reference evidence="3 4" key="1">
    <citation type="journal article" date="2012" name="PLoS Pathog.">
        <title>Diverse lifestyles and strategies of plant pathogenesis encoded in the genomes of eighteen Dothideomycetes fungi.</title>
        <authorList>
            <person name="Ohm R.A."/>
            <person name="Feau N."/>
            <person name="Henrissat B."/>
            <person name="Schoch C.L."/>
            <person name="Horwitz B.A."/>
            <person name="Barry K.W."/>
            <person name="Condon B.J."/>
            <person name="Copeland A.C."/>
            <person name="Dhillon B."/>
            <person name="Glaser F."/>
            <person name="Hesse C.N."/>
            <person name="Kosti I."/>
            <person name="LaButti K."/>
            <person name="Lindquist E.A."/>
            <person name="Lucas S."/>
            <person name="Salamov A.A."/>
            <person name="Bradshaw R.E."/>
            <person name="Ciuffetti L."/>
            <person name="Hamelin R.C."/>
            <person name="Kema G.H.J."/>
            <person name="Lawrence C."/>
            <person name="Scott J.A."/>
            <person name="Spatafora J.W."/>
            <person name="Turgeon B.G."/>
            <person name="de Wit P.J.G.M."/>
            <person name="Zhong S."/>
            <person name="Goodwin S.B."/>
            <person name="Grigoriev I.V."/>
        </authorList>
    </citation>
    <scope>NUCLEOTIDE SEQUENCE [LARGE SCALE GENOMIC DNA]</scope>
    <source>
        <strain evidence="3 4">CIRAD86</strain>
    </source>
</reference>
<feature type="compositionally biased region" description="Basic and acidic residues" evidence="1">
    <location>
        <begin position="37"/>
        <end position="62"/>
    </location>
</feature>
<evidence type="ECO:0000259" key="2">
    <source>
        <dbReference type="Pfam" id="PF26118"/>
    </source>
</evidence>
<dbReference type="KEGG" id="pfj:MYCFIDRAFT_195594"/>
<feature type="compositionally biased region" description="Pro residues" evidence="1">
    <location>
        <begin position="695"/>
        <end position="706"/>
    </location>
</feature>
<gene>
    <name evidence="3" type="ORF">MYCFIDRAFT_195594</name>
</gene>
<evidence type="ECO:0000256" key="1">
    <source>
        <dbReference type="SAM" id="MobiDB-lite"/>
    </source>
</evidence>
<dbReference type="GO" id="GO:0030041">
    <property type="term" value="P:actin filament polymerization"/>
    <property type="evidence" value="ECO:0007669"/>
    <property type="project" value="TreeGrafter"/>
</dbReference>
<feature type="region of interest" description="Disordered" evidence="1">
    <location>
        <begin position="688"/>
        <end position="709"/>
    </location>
</feature>
<name>M2Z443_PSEFD</name>
<dbReference type="InterPro" id="IPR051412">
    <property type="entry name" value="Formin_Homology_Diaphanous_sf"/>
</dbReference>
<dbReference type="GO" id="GO:0005884">
    <property type="term" value="C:actin filament"/>
    <property type="evidence" value="ECO:0007669"/>
    <property type="project" value="TreeGrafter"/>
</dbReference>
<feature type="region of interest" description="Disordered" evidence="1">
    <location>
        <begin position="454"/>
        <end position="473"/>
    </location>
</feature>
<accession>M2Z443</accession>
<dbReference type="Pfam" id="PF26118">
    <property type="entry name" value="DUF8035"/>
    <property type="match status" value="1"/>
</dbReference>
<dbReference type="InterPro" id="IPR058348">
    <property type="entry name" value="DUF8035"/>
</dbReference>
<dbReference type="RefSeq" id="XP_007925214.1">
    <property type="nucleotide sequence ID" value="XM_007927023.1"/>
</dbReference>
<feature type="domain" description="DUF8035" evidence="2">
    <location>
        <begin position="604"/>
        <end position="673"/>
    </location>
</feature>
<dbReference type="PANTHER" id="PTHR45691:SF6">
    <property type="entry name" value="PROTEIN DIAPHANOUS"/>
    <property type="match status" value="1"/>
</dbReference>
<proteinExistence type="predicted"/>
<sequence length="729" mass="86297">MSRHPRDYPVADRYEERESDFYRRPRRDRDYDDLEVDITRTEHREPRRAETILKERDSEVASRRGPRQPDFLREDYGKSSTAGQLVLREERDDQLYTSATPRRRRSVETVRSRAPPERVEEDKVVFRERETSDRAPPYPSSRRSELDEEVIYRERTRSRPPPPREERSEEKIDISITRNERETRPPPPRSEPPVEEIRFRRGAGDRPSPPRTLVEKTEIDIRERDRSAAPARSRVEREEIEIRERRSPAPPPPRSEVDREEIVFRERIRSPPTRGREVFREEIDIREERSAPPPRQRSMSRGALVAKKEEEWIVRRPRTPPPRDYEKEEIIIRRQKERSPSPEPEPPREPTPEPPPPPPPEPIYRPPIIQEVITHHRHIDHGVERARSPTPPPAPAPPSPPPVKESREDNLEIEIRRKGTRNGKAYEEDITFERDSWDRDDRQVSRRRSISIDRKRSVSLSTRRRSPSPARTVSRRYDDEMEAEAEYYNRKIASRAYPGEALHGATRDWGLVDVPPGTNRVRMDGIGGGAQEITWQHYNGERRGKFISGDRVYESDFGNGYSSPQALPPPAPAPPRERTETKEEIKITHEHRSGGGGRSRPRNKMWTEVTKDLVIKEAIEEMGYEWEETDEHFYVMEYLKYVSFAETYVCAGWLIILQEDVLRLVEITEEIKKERRDRIREIQWEREESERLPKMLPPPPPIPAPPRSKYDERIYEREYIYDRDGRRYR</sequence>
<feature type="compositionally biased region" description="Pro residues" evidence="1">
    <location>
        <begin position="352"/>
        <end position="365"/>
    </location>
</feature>
<feature type="compositionally biased region" description="Pro residues" evidence="1">
    <location>
        <begin position="389"/>
        <end position="403"/>
    </location>
</feature>